<dbReference type="SUPFAM" id="SSF54637">
    <property type="entry name" value="Thioesterase/thiol ester dehydrase-isomerase"/>
    <property type="match status" value="1"/>
</dbReference>
<protein>
    <submittedName>
        <fullName evidence="3">Uncharacterized protein</fullName>
    </submittedName>
</protein>
<dbReference type="InterPro" id="IPR006684">
    <property type="entry name" value="YbgC/YbaW"/>
</dbReference>
<dbReference type="InterPro" id="IPR029069">
    <property type="entry name" value="HotDog_dom_sf"/>
</dbReference>
<keyword evidence="2" id="KW-0378">Hydrolase</keyword>
<evidence type="ECO:0000256" key="1">
    <source>
        <dbReference type="ARBA" id="ARBA00005953"/>
    </source>
</evidence>
<dbReference type="PIRSF" id="PIRSF003230">
    <property type="entry name" value="YbgC"/>
    <property type="match status" value="1"/>
</dbReference>
<dbReference type="GO" id="GO:0047617">
    <property type="term" value="F:fatty acyl-CoA hydrolase activity"/>
    <property type="evidence" value="ECO:0007669"/>
    <property type="project" value="TreeGrafter"/>
</dbReference>
<dbReference type="eggNOG" id="COG0824">
    <property type="taxonomic scope" value="Bacteria"/>
</dbReference>
<reference evidence="3" key="1">
    <citation type="journal article" date="2015" name="PeerJ">
        <title>First genomic representation of candidate bacterial phylum KSB3 points to enhanced environmental sensing as a trigger of wastewater bulking.</title>
        <authorList>
            <person name="Sekiguchi Y."/>
            <person name="Ohashi A."/>
            <person name="Parks D.H."/>
            <person name="Yamauchi T."/>
            <person name="Tyson G.W."/>
            <person name="Hugenholtz P."/>
        </authorList>
    </citation>
    <scope>NUCLEOTIDE SEQUENCE [LARGE SCALE GENOMIC DNA]</scope>
</reference>
<proteinExistence type="inferred from homology"/>
<dbReference type="STRING" id="1499967.U27_02369"/>
<dbReference type="PANTHER" id="PTHR31793">
    <property type="entry name" value="4-HYDROXYBENZOYL-COA THIOESTERASE FAMILY MEMBER"/>
    <property type="match status" value="1"/>
</dbReference>
<dbReference type="PANTHER" id="PTHR31793:SF27">
    <property type="entry name" value="NOVEL THIOESTERASE SUPERFAMILY DOMAIN AND SAPOSIN A-TYPE DOMAIN CONTAINING PROTEIN (0610012H03RIK)"/>
    <property type="match status" value="1"/>
</dbReference>
<evidence type="ECO:0000256" key="2">
    <source>
        <dbReference type="ARBA" id="ARBA00022801"/>
    </source>
</evidence>
<dbReference type="InterPro" id="IPR050563">
    <property type="entry name" value="4-hydroxybenzoyl-CoA_TE"/>
</dbReference>
<comment type="similarity">
    <text evidence="1">Belongs to the 4-hydroxybenzoyl-CoA thioesterase family.</text>
</comment>
<dbReference type="CDD" id="cd00586">
    <property type="entry name" value="4HBT"/>
    <property type="match status" value="1"/>
</dbReference>
<accession>A0A0S6WAF6</accession>
<organism evidence="3">
    <name type="scientific">Vecturithrix granuli</name>
    <dbReference type="NCBI Taxonomy" id="1499967"/>
    <lineage>
        <taxon>Bacteria</taxon>
        <taxon>Candidatus Moduliflexota</taxon>
        <taxon>Candidatus Vecturitrichia</taxon>
        <taxon>Candidatus Vecturitrichales</taxon>
        <taxon>Candidatus Vecturitrichaceae</taxon>
        <taxon>Candidatus Vecturithrix</taxon>
    </lineage>
</organism>
<gene>
    <name evidence="3" type="ORF">U27_02369</name>
</gene>
<dbReference type="HOGENOM" id="CLU_101141_7_3_0"/>
<dbReference type="NCBIfam" id="TIGR00051">
    <property type="entry name" value="YbgC/FadM family acyl-CoA thioesterase"/>
    <property type="match status" value="1"/>
</dbReference>
<dbReference type="Pfam" id="PF13279">
    <property type="entry name" value="4HBT_2"/>
    <property type="match status" value="1"/>
</dbReference>
<evidence type="ECO:0000313" key="3">
    <source>
        <dbReference type="EMBL" id="GAK55535.1"/>
    </source>
</evidence>
<sequence length="138" mass="16117">MKLDEFTVEFQVRDYECDFQGIVNNAVYLNYLEHCRHEFAKHLGLNVVALARQGINLVVIRVEMDYKSPLRSGDHFLVNTSIEQYSRIRLAFHQKILHRDTGRLIMTAHIITAAMNSQGKPFFPEELKILFHEVTNLK</sequence>
<dbReference type="AlphaFoldDB" id="A0A0S6WAF6"/>
<dbReference type="EMBL" id="DF820463">
    <property type="protein sequence ID" value="GAK55535.1"/>
    <property type="molecule type" value="Genomic_DNA"/>
</dbReference>
<name>A0A0S6WAF6_VECG1</name>
<keyword evidence="4" id="KW-1185">Reference proteome</keyword>
<dbReference type="Gene3D" id="3.10.129.10">
    <property type="entry name" value="Hotdog Thioesterase"/>
    <property type="match status" value="1"/>
</dbReference>
<evidence type="ECO:0000313" key="4">
    <source>
        <dbReference type="Proteomes" id="UP000030661"/>
    </source>
</evidence>
<dbReference type="Proteomes" id="UP000030661">
    <property type="component" value="Unassembled WGS sequence"/>
</dbReference>